<dbReference type="Pfam" id="PF00501">
    <property type="entry name" value="AMP-binding"/>
    <property type="match status" value="1"/>
</dbReference>
<sequence length="587" mass="63787">MQQAHFRFWPKGLPTHISQPRSSLYFNLEAAATRYPDKPAIVFYDTVLDYARLKREVDAMAGYLQHGAGVKPGDRVLLLSQNCPQFIIAYYAVLRADAVVVPVNAMSTEDELAHYLQDSGAQVAFAAQELAPRLASFVEDGRLDRIIVHTYSDYLGVGDGEDGVVPPDWVAAPRHNADALGGVRGALTGPVPGSAFASASVPGSVHGSVPGSVPWYGALAVNASPAPHKSRAQDLCLLPYTSGTTGRPKGCRHTHGTLGAAVTGSQLWRGLTSEAVIMGVAPLFHLLGMQNCMNLPILLGATVVLLPRWDRKVAAQLMARHRVSVWAAPPAMVVDFFAQPEIESFDLSRLALLCGGGAPMPEAVAAMLADRYGIIFNEAYGLTETASFLHCNPMHRNKRQCIGVPTFGVDTRVVDPATLQALPPGEVGELVTRGAQVMQGYWNNPAADDDAFFMLDGERYFRTGDLGRMDEDGYFFITDRLKRMINASGYKVWPAEVENALYEHPAVHEACVVGVPDDCRGETVKALLVLRPEARDSAREDEVIAWARARMAAYKAPRIVEFVDALPKSSTGKILWRQLQEAQRAVA</sequence>
<dbReference type="InterPro" id="IPR045851">
    <property type="entry name" value="AMP-bd_C_sf"/>
</dbReference>
<organism evidence="3 4">
    <name type="scientific">Achromobacter spanius</name>
    <dbReference type="NCBI Taxonomy" id="217203"/>
    <lineage>
        <taxon>Bacteria</taxon>
        <taxon>Pseudomonadati</taxon>
        <taxon>Pseudomonadota</taxon>
        <taxon>Betaproteobacteria</taxon>
        <taxon>Burkholderiales</taxon>
        <taxon>Alcaligenaceae</taxon>
        <taxon>Achromobacter</taxon>
    </lineage>
</organism>
<evidence type="ECO:0000313" key="4">
    <source>
        <dbReference type="Proteomes" id="UP001214170"/>
    </source>
</evidence>
<gene>
    <name evidence="3" type="ORF">P8T11_11820</name>
</gene>
<dbReference type="SUPFAM" id="SSF56801">
    <property type="entry name" value="Acetyl-CoA synthetase-like"/>
    <property type="match status" value="1"/>
</dbReference>
<dbReference type="InterPro" id="IPR050237">
    <property type="entry name" value="ATP-dep_AMP-bd_enzyme"/>
</dbReference>
<dbReference type="PANTHER" id="PTHR43767">
    <property type="entry name" value="LONG-CHAIN-FATTY-ACID--COA LIGASE"/>
    <property type="match status" value="1"/>
</dbReference>
<dbReference type="PROSITE" id="PS00455">
    <property type="entry name" value="AMP_BINDING"/>
    <property type="match status" value="1"/>
</dbReference>
<dbReference type="Gene3D" id="3.30.300.30">
    <property type="match status" value="1"/>
</dbReference>
<protein>
    <submittedName>
        <fullName evidence="3">AMP-binding protein</fullName>
    </submittedName>
</protein>
<keyword evidence="4" id="KW-1185">Reference proteome</keyword>
<dbReference type="Proteomes" id="UP001214170">
    <property type="component" value="Chromosome"/>
</dbReference>
<name>A0ABY8H030_9BURK</name>
<dbReference type="InterPro" id="IPR000873">
    <property type="entry name" value="AMP-dep_synth/lig_dom"/>
</dbReference>
<dbReference type="RefSeq" id="WP_268081765.1">
    <property type="nucleotide sequence ID" value="NZ_CP106885.1"/>
</dbReference>
<evidence type="ECO:0000313" key="3">
    <source>
        <dbReference type="EMBL" id="WFP10512.1"/>
    </source>
</evidence>
<evidence type="ECO:0000259" key="1">
    <source>
        <dbReference type="Pfam" id="PF00501"/>
    </source>
</evidence>
<accession>A0ABY8H030</accession>
<dbReference type="PANTHER" id="PTHR43767:SF1">
    <property type="entry name" value="NONRIBOSOMAL PEPTIDE SYNTHASE PES1 (EUROFUNG)-RELATED"/>
    <property type="match status" value="1"/>
</dbReference>
<dbReference type="Gene3D" id="3.40.50.12780">
    <property type="entry name" value="N-terminal domain of ligase-like"/>
    <property type="match status" value="1"/>
</dbReference>
<proteinExistence type="predicted"/>
<dbReference type="Pfam" id="PF13193">
    <property type="entry name" value="AMP-binding_C"/>
    <property type="match status" value="1"/>
</dbReference>
<feature type="domain" description="AMP-dependent synthetase/ligase" evidence="1">
    <location>
        <begin position="28"/>
        <end position="442"/>
    </location>
</feature>
<dbReference type="InterPro" id="IPR042099">
    <property type="entry name" value="ANL_N_sf"/>
</dbReference>
<dbReference type="InterPro" id="IPR025110">
    <property type="entry name" value="AMP-bd_C"/>
</dbReference>
<evidence type="ECO:0000259" key="2">
    <source>
        <dbReference type="Pfam" id="PF13193"/>
    </source>
</evidence>
<reference evidence="3 4" key="1">
    <citation type="submission" date="2023-03" db="EMBL/GenBank/DDBJ databases">
        <title>Achromobacter spanius LIG8.</title>
        <authorList>
            <person name="Shrestha S."/>
        </authorList>
    </citation>
    <scope>NUCLEOTIDE SEQUENCE [LARGE SCALE GENOMIC DNA]</scope>
    <source>
        <strain evidence="3 4">LIG8</strain>
    </source>
</reference>
<dbReference type="InterPro" id="IPR020845">
    <property type="entry name" value="AMP-binding_CS"/>
</dbReference>
<dbReference type="EMBL" id="CP121261">
    <property type="protein sequence ID" value="WFP10512.1"/>
    <property type="molecule type" value="Genomic_DNA"/>
</dbReference>
<feature type="domain" description="AMP-binding enzyme C-terminal" evidence="2">
    <location>
        <begin position="496"/>
        <end position="573"/>
    </location>
</feature>